<sequence length="251" mass="28952">METYLEDLDLWEAVKEDYEILVLPNNPTMAQIKAHKEKNTKKSKAKACLFAAVSSSIFTRIMSLKLAKEIWDYIKIEYEGDERIKGMQVLDGLLSITNKVRVLESEFTDSKIVEKIILTYPNDDIESPHSHLDTSHATQIGKPTQLRSESRSINCFRYVFDQKSTCCILDSNKYTGLNYQDWLRNLNIILASEKLLYTLEKSPPKESPANVSPEELAKLDKWWDDELKARCYMIASMSNEMRVRPGFAIKI</sequence>
<dbReference type="Pfam" id="PF14223">
    <property type="entry name" value="Retrotran_gag_2"/>
    <property type="match status" value="1"/>
</dbReference>
<proteinExistence type="predicted"/>
<dbReference type="AlphaFoldDB" id="A0A2Z7BVV8"/>
<gene>
    <name evidence="1" type="ORF">F511_27216</name>
</gene>
<dbReference type="Proteomes" id="UP000250235">
    <property type="component" value="Unassembled WGS sequence"/>
</dbReference>
<dbReference type="PANTHER" id="PTHR35317:SF11">
    <property type="entry name" value="CCHC-TYPE DOMAIN-CONTAINING PROTEIN"/>
    <property type="match status" value="1"/>
</dbReference>
<accession>A0A2Z7BVV8</accession>
<dbReference type="PANTHER" id="PTHR35317">
    <property type="entry name" value="OS04G0629600 PROTEIN"/>
    <property type="match status" value="1"/>
</dbReference>
<evidence type="ECO:0000313" key="1">
    <source>
        <dbReference type="EMBL" id="KZV36340.1"/>
    </source>
</evidence>
<dbReference type="EMBL" id="KV003902">
    <property type="protein sequence ID" value="KZV36340.1"/>
    <property type="molecule type" value="Genomic_DNA"/>
</dbReference>
<protein>
    <submittedName>
        <fullName evidence="1">Uncharacterized protein</fullName>
    </submittedName>
</protein>
<dbReference type="OrthoDB" id="1931687at2759"/>
<name>A0A2Z7BVV8_9LAMI</name>
<reference evidence="1 2" key="1">
    <citation type="journal article" date="2015" name="Proc. Natl. Acad. Sci. U.S.A.">
        <title>The resurrection genome of Boea hygrometrica: A blueprint for survival of dehydration.</title>
        <authorList>
            <person name="Xiao L."/>
            <person name="Yang G."/>
            <person name="Zhang L."/>
            <person name="Yang X."/>
            <person name="Zhao S."/>
            <person name="Ji Z."/>
            <person name="Zhou Q."/>
            <person name="Hu M."/>
            <person name="Wang Y."/>
            <person name="Chen M."/>
            <person name="Xu Y."/>
            <person name="Jin H."/>
            <person name="Xiao X."/>
            <person name="Hu G."/>
            <person name="Bao F."/>
            <person name="Hu Y."/>
            <person name="Wan P."/>
            <person name="Li L."/>
            <person name="Deng X."/>
            <person name="Kuang T."/>
            <person name="Xiang C."/>
            <person name="Zhu J.K."/>
            <person name="Oliver M.J."/>
            <person name="He Y."/>
        </authorList>
    </citation>
    <scope>NUCLEOTIDE SEQUENCE [LARGE SCALE GENOMIC DNA]</scope>
    <source>
        <strain evidence="2">cv. XS01</strain>
    </source>
</reference>
<organism evidence="1 2">
    <name type="scientific">Dorcoceras hygrometricum</name>
    <dbReference type="NCBI Taxonomy" id="472368"/>
    <lineage>
        <taxon>Eukaryota</taxon>
        <taxon>Viridiplantae</taxon>
        <taxon>Streptophyta</taxon>
        <taxon>Embryophyta</taxon>
        <taxon>Tracheophyta</taxon>
        <taxon>Spermatophyta</taxon>
        <taxon>Magnoliopsida</taxon>
        <taxon>eudicotyledons</taxon>
        <taxon>Gunneridae</taxon>
        <taxon>Pentapetalae</taxon>
        <taxon>asterids</taxon>
        <taxon>lamiids</taxon>
        <taxon>Lamiales</taxon>
        <taxon>Gesneriaceae</taxon>
        <taxon>Didymocarpoideae</taxon>
        <taxon>Trichosporeae</taxon>
        <taxon>Loxocarpinae</taxon>
        <taxon>Dorcoceras</taxon>
    </lineage>
</organism>
<keyword evidence="2" id="KW-1185">Reference proteome</keyword>
<evidence type="ECO:0000313" key="2">
    <source>
        <dbReference type="Proteomes" id="UP000250235"/>
    </source>
</evidence>